<accession>A0A8H7RS96</accession>
<keyword evidence="3" id="KW-1185">Reference proteome</keyword>
<evidence type="ECO:0000313" key="3">
    <source>
        <dbReference type="Proteomes" id="UP000646827"/>
    </source>
</evidence>
<feature type="coiled-coil region" evidence="1">
    <location>
        <begin position="115"/>
        <end position="183"/>
    </location>
</feature>
<evidence type="ECO:0000256" key="1">
    <source>
        <dbReference type="SAM" id="Coils"/>
    </source>
</evidence>
<name>A0A8H7RS96_9FUNG</name>
<sequence>MSFNKKSTKQQTIENDGMALHTLLGQLYGRETMFIKALFDVLSAVPQNELSHYCVDVLECLKKEHQEEKFCAELSVFIDEKLVAQENLKQMIYNDLQRQIDDKNEEICFKKDMEKAVTAAKRKVYMEEKEELEEQLQGWHTTANDAMMEACAEEYTIEHRTIIKLLEEKLDNCNRELSMCNSRDLFRERSQEI</sequence>
<dbReference type="AlphaFoldDB" id="A0A8H7RS96"/>
<dbReference type="Proteomes" id="UP000646827">
    <property type="component" value="Unassembled WGS sequence"/>
</dbReference>
<comment type="caution">
    <text evidence="2">The sequence shown here is derived from an EMBL/GenBank/DDBJ whole genome shotgun (WGS) entry which is preliminary data.</text>
</comment>
<proteinExistence type="predicted"/>
<organism evidence="2 3">
    <name type="scientific">Circinella minor</name>
    <dbReference type="NCBI Taxonomy" id="1195481"/>
    <lineage>
        <taxon>Eukaryota</taxon>
        <taxon>Fungi</taxon>
        <taxon>Fungi incertae sedis</taxon>
        <taxon>Mucoromycota</taxon>
        <taxon>Mucoromycotina</taxon>
        <taxon>Mucoromycetes</taxon>
        <taxon>Mucorales</taxon>
        <taxon>Lichtheimiaceae</taxon>
        <taxon>Circinella</taxon>
    </lineage>
</organism>
<keyword evidence="1" id="KW-0175">Coiled coil</keyword>
<dbReference type="EMBL" id="JAEPRB010000490">
    <property type="protein sequence ID" value="KAG2215755.1"/>
    <property type="molecule type" value="Genomic_DNA"/>
</dbReference>
<evidence type="ECO:0000313" key="2">
    <source>
        <dbReference type="EMBL" id="KAG2215755.1"/>
    </source>
</evidence>
<reference evidence="2 3" key="1">
    <citation type="submission" date="2020-12" db="EMBL/GenBank/DDBJ databases">
        <title>Metabolic potential, ecology and presence of endohyphal bacteria is reflected in genomic diversity of Mucoromycotina.</title>
        <authorList>
            <person name="Muszewska A."/>
            <person name="Okrasinska A."/>
            <person name="Steczkiewicz K."/>
            <person name="Drgas O."/>
            <person name="Orlowska M."/>
            <person name="Perlinska-Lenart U."/>
            <person name="Aleksandrzak-Piekarczyk T."/>
            <person name="Szatraj K."/>
            <person name="Zielenkiewicz U."/>
            <person name="Pilsyk S."/>
            <person name="Malc E."/>
            <person name="Mieczkowski P."/>
            <person name="Kruszewska J.S."/>
            <person name="Biernat P."/>
            <person name="Pawlowska J."/>
        </authorList>
    </citation>
    <scope>NUCLEOTIDE SEQUENCE [LARGE SCALE GENOMIC DNA]</scope>
    <source>
        <strain evidence="2 3">CBS 142.35</strain>
    </source>
</reference>
<protein>
    <submittedName>
        <fullName evidence="2">Uncharacterized protein</fullName>
    </submittedName>
</protein>
<gene>
    <name evidence="2" type="ORF">INT45_005212</name>
</gene>